<dbReference type="Proteomes" id="UP000242432">
    <property type="component" value="Unassembled WGS sequence"/>
</dbReference>
<dbReference type="Pfam" id="PF13419">
    <property type="entry name" value="HAD_2"/>
    <property type="match status" value="1"/>
</dbReference>
<dbReference type="EC" id="3.1.3.18" evidence="4"/>
<dbReference type="NCBIfam" id="TIGR01549">
    <property type="entry name" value="HAD-SF-IA-v1"/>
    <property type="match status" value="1"/>
</dbReference>
<evidence type="ECO:0000313" key="5">
    <source>
        <dbReference type="EMBL" id="SKA58444.1"/>
    </source>
</evidence>
<evidence type="ECO:0000313" key="6">
    <source>
        <dbReference type="Proteomes" id="UP000242432"/>
    </source>
</evidence>
<comment type="catalytic activity">
    <reaction evidence="1">
        <text>2-phosphoglycolate + H2O = glycolate + phosphate</text>
        <dbReference type="Rhea" id="RHEA:14369"/>
        <dbReference type="ChEBI" id="CHEBI:15377"/>
        <dbReference type="ChEBI" id="CHEBI:29805"/>
        <dbReference type="ChEBI" id="CHEBI:43474"/>
        <dbReference type="ChEBI" id="CHEBI:58033"/>
        <dbReference type="EC" id="3.1.3.18"/>
    </reaction>
</comment>
<protein>
    <recommendedName>
        <fullName evidence="4">phosphoglycolate phosphatase</fullName>
        <ecNumber evidence="4">3.1.3.18</ecNumber>
    </recommendedName>
</protein>
<proteinExistence type="inferred from homology"/>
<dbReference type="RefSeq" id="WP_078928036.1">
    <property type="nucleotide sequence ID" value="NZ_FUXX01000004.1"/>
</dbReference>
<dbReference type="InterPro" id="IPR023198">
    <property type="entry name" value="PGP-like_dom2"/>
</dbReference>
<dbReference type="SFLD" id="SFLDG01135">
    <property type="entry name" value="C1.5.6:_HAD__Beta-PGM__Phospha"/>
    <property type="match status" value="1"/>
</dbReference>
<accession>A0A1T4V0L9</accession>
<dbReference type="SUPFAM" id="SSF56784">
    <property type="entry name" value="HAD-like"/>
    <property type="match status" value="1"/>
</dbReference>
<dbReference type="GO" id="GO:0005829">
    <property type="term" value="C:cytosol"/>
    <property type="evidence" value="ECO:0007669"/>
    <property type="project" value="TreeGrafter"/>
</dbReference>
<name>A0A1T4V0L9_9GAMM</name>
<reference evidence="6" key="1">
    <citation type="submission" date="2017-02" db="EMBL/GenBank/DDBJ databases">
        <authorList>
            <person name="Varghese N."/>
            <person name="Submissions S."/>
        </authorList>
    </citation>
    <scope>NUCLEOTIDE SEQUENCE [LARGE SCALE GENOMIC DNA]</scope>
    <source>
        <strain evidence="6">DSM 3072</strain>
    </source>
</reference>
<gene>
    <name evidence="5" type="ORF">SAMN02745213_00457</name>
</gene>
<dbReference type="InterPro" id="IPR050155">
    <property type="entry name" value="HAD-like_hydrolase_sf"/>
</dbReference>
<sequence length="230" mass="25631">MSKLKSLPEALLFDLDGTLADTIVQLAKAARASAVSLGLNPPAQKNVQEYVGNGVNMLLARVIAGRFDITLDDVDKELLLKAREVFNHVYAEGLKTDFRVYDGVIEGLKYFKKRGIKLAVVTNKPQIFADPLLKCMGIYDYFDFVLGGEVLKQRKPDPAPLQYCLDKIGVSNDKAVMIGDSDNDIIAGLNAKICTVFFTYGYNRANLDELDIDYKFDSFTQLIELIKSFK</sequence>
<dbReference type="InterPro" id="IPR006439">
    <property type="entry name" value="HAD-SF_hydro_IA"/>
</dbReference>
<organism evidence="5 6">
    <name type="scientific">Succinivibrio dextrinosolvens DSM 3072</name>
    <dbReference type="NCBI Taxonomy" id="1123324"/>
    <lineage>
        <taxon>Bacteria</taxon>
        <taxon>Pseudomonadati</taxon>
        <taxon>Pseudomonadota</taxon>
        <taxon>Gammaproteobacteria</taxon>
        <taxon>Aeromonadales</taxon>
        <taxon>Succinivibrionaceae</taxon>
        <taxon>Succinivibrio</taxon>
    </lineage>
</organism>
<dbReference type="Gene3D" id="1.10.150.240">
    <property type="entry name" value="Putative phosphatase, domain 2"/>
    <property type="match status" value="1"/>
</dbReference>
<comment type="pathway">
    <text evidence="2">Organic acid metabolism; glycolate biosynthesis; glycolate from 2-phosphoglycolate: step 1/1.</text>
</comment>
<evidence type="ECO:0000256" key="4">
    <source>
        <dbReference type="ARBA" id="ARBA00013078"/>
    </source>
</evidence>
<keyword evidence="6" id="KW-1185">Reference proteome</keyword>
<comment type="similarity">
    <text evidence="3">Belongs to the HAD-like hydrolase superfamily. CbbY/CbbZ/Gph/YieH family.</text>
</comment>
<dbReference type="PANTHER" id="PTHR43434:SF1">
    <property type="entry name" value="PHOSPHOGLYCOLATE PHOSPHATASE"/>
    <property type="match status" value="1"/>
</dbReference>
<dbReference type="Gene3D" id="3.40.50.1000">
    <property type="entry name" value="HAD superfamily/HAD-like"/>
    <property type="match status" value="1"/>
</dbReference>
<dbReference type="GO" id="GO:0008967">
    <property type="term" value="F:phosphoglycolate phosphatase activity"/>
    <property type="evidence" value="ECO:0007669"/>
    <property type="project" value="UniProtKB-EC"/>
</dbReference>
<dbReference type="AlphaFoldDB" id="A0A1T4V0L9"/>
<evidence type="ECO:0000256" key="1">
    <source>
        <dbReference type="ARBA" id="ARBA00000830"/>
    </source>
</evidence>
<dbReference type="EMBL" id="FUXX01000004">
    <property type="protein sequence ID" value="SKA58444.1"/>
    <property type="molecule type" value="Genomic_DNA"/>
</dbReference>
<dbReference type="InterPro" id="IPR023214">
    <property type="entry name" value="HAD_sf"/>
</dbReference>
<dbReference type="SFLD" id="SFLDS00003">
    <property type="entry name" value="Haloacid_Dehalogenase"/>
    <property type="match status" value="1"/>
</dbReference>
<dbReference type="SFLD" id="SFLDG01129">
    <property type="entry name" value="C1.5:_HAD__Beta-PGM__Phosphata"/>
    <property type="match status" value="1"/>
</dbReference>
<dbReference type="STRING" id="83771.SAMN02910357_01529"/>
<dbReference type="FunFam" id="3.40.50.1000:FF:000022">
    <property type="entry name" value="Phosphoglycolate phosphatase"/>
    <property type="match status" value="1"/>
</dbReference>
<dbReference type="PANTHER" id="PTHR43434">
    <property type="entry name" value="PHOSPHOGLYCOLATE PHOSPHATASE"/>
    <property type="match status" value="1"/>
</dbReference>
<evidence type="ECO:0000256" key="3">
    <source>
        <dbReference type="ARBA" id="ARBA00006171"/>
    </source>
</evidence>
<dbReference type="InterPro" id="IPR041492">
    <property type="entry name" value="HAD_2"/>
</dbReference>
<dbReference type="GO" id="GO:0006281">
    <property type="term" value="P:DNA repair"/>
    <property type="evidence" value="ECO:0007669"/>
    <property type="project" value="TreeGrafter"/>
</dbReference>
<evidence type="ECO:0000256" key="2">
    <source>
        <dbReference type="ARBA" id="ARBA00004818"/>
    </source>
</evidence>
<dbReference type="InterPro" id="IPR036412">
    <property type="entry name" value="HAD-like_sf"/>
</dbReference>